<dbReference type="STRING" id="720554.Clocl_2610"/>
<sequence length="443" mass="50509">MTEHFSVKLPEEVAHILKALNDNNHQAYIVGGCVRDIILNKDPKDWDISTSATTDEIKAIFNKTIDTGIKHGTVSVVIGNKVVEVTSFRTFNPDESKSLITDLSHRDLTINSMAYHPEEGLLDPFSGLEDIKNAVIRAVGNPSDRFMEDPLRMLRAVRFSATLGFDIDKSTLDAIKSCSQLIVNISRERIRDELTKILISNRPFKFILLRDVQLLKYILPEFDICFDITQNHPYHIYNVAEHSLKAVSEIENDIGLRWAILLHDTGKAVTKFTDKDGTDHFYGHPEKSVDIAKNVLERLKFDNKTIAKVCRLIRHHDKRIQPDFKSVRKAVNTIGEDFFMDLLKVQEADKKGQNPEFLNTSLTELNKIKEIYKEISNEKHCLSVKDLKINGRDLIALGFRQSKEIGCILEKLLNNVLEKPELNTYNDLIEMAKSLKNQQGESL</sequence>
<dbReference type="EMBL" id="CP003065">
    <property type="protein sequence ID" value="AEV69178.1"/>
    <property type="molecule type" value="Genomic_DNA"/>
</dbReference>
<feature type="domain" description="CCA-adding enzyme C-terminal" evidence="12">
    <location>
        <begin position="292"/>
        <end position="430"/>
    </location>
</feature>
<feature type="domain" description="Poly A polymerase head" evidence="10">
    <location>
        <begin position="27"/>
        <end position="137"/>
    </location>
</feature>
<dbReference type="RefSeq" id="WP_014255741.1">
    <property type="nucleotide sequence ID" value="NC_016627.1"/>
</dbReference>
<accession>G8M1G3</accession>
<dbReference type="InterPro" id="IPR002646">
    <property type="entry name" value="PolA_pol_head_dom"/>
</dbReference>
<reference evidence="13 14" key="2">
    <citation type="journal article" date="2012" name="Stand. Genomic Sci.">
        <title>Complete Genome Sequence of Clostridium clariflavum DSM 19732.</title>
        <authorList>
            <person name="Izquierdo J.A."/>
            <person name="Goodwin L."/>
            <person name="Davenport K.W."/>
            <person name="Teshima H."/>
            <person name="Bruce D."/>
            <person name="Detter C."/>
            <person name="Tapia R."/>
            <person name="Han S."/>
            <person name="Land M."/>
            <person name="Hauser L."/>
            <person name="Jeffries C.D."/>
            <person name="Han J."/>
            <person name="Pitluck S."/>
            <person name="Nolan M."/>
            <person name="Chen A."/>
            <person name="Huntemann M."/>
            <person name="Mavromatis K."/>
            <person name="Mikhailova N."/>
            <person name="Liolios K."/>
            <person name="Woyke T."/>
            <person name="Lynd L.R."/>
        </authorList>
    </citation>
    <scope>NUCLEOTIDE SEQUENCE [LARGE SCALE GENOMIC DNA]</scope>
    <source>
        <strain evidence="14">DSM 19732 / NBRC 101661 / EBR45</strain>
    </source>
</reference>
<dbReference type="GO" id="GO:0000166">
    <property type="term" value="F:nucleotide binding"/>
    <property type="evidence" value="ECO:0007669"/>
    <property type="project" value="UniProtKB-KW"/>
</dbReference>
<dbReference type="HOGENOM" id="CLU_015961_3_1_9"/>
<evidence type="ECO:0000256" key="4">
    <source>
        <dbReference type="ARBA" id="ARBA00022695"/>
    </source>
</evidence>
<evidence type="ECO:0000256" key="1">
    <source>
        <dbReference type="ARBA" id="ARBA00001946"/>
    </source>
</evidence>
<evidence type="ECO:0000256" key="5">
    <source>
        <dbReference type="ARBA" id="ARBA00022723"/>
    </source>
</evidence>
<dbReference type="Gene3D" id="1.10.3090.10">
    <property type="entry name" value="cca-adding enzyme, domain 2"/>
    <property type="match status" value="1"/>
</dbReference>
<keyword evidence="7" id="KW-0460">Magnesium</keyword>
<evidence type="ECO:0000259" key="12">
    <source>
        <dbReference type="Pfam" id="PF13735"/>
    </source>
</evidence>
<dbReference type="GO" id="GO:0008033">
    <property type="term" value="P:tRNA processing"/>
    <property type="evidence" value="ECO:0007669"/>
    <property type="project" value="UniProtKB-KW"/>
</dbReference>
<dbReference type="OrthoDB" id="9805698at2"/>
<evidence type="ECO:0000259" key="11">
    <source>
        <dbReference type="Pfam" id="PF12627"/>
    </source>
</evidence>
<evidence type="ECO:0000256" key="6">
    <source>
        <dbReference type="ARBA" id="ARBA00022741"/>
    </source>
</evidence>
<evidence type="ECO:0000256" key="7">
    <source>
        <dbReference type="ARBA" id="ARBA00022842"/>
    </source>
</evidence>
<proteinExistence type="inferred from homology"/>
<evidence type="ECO:0000313" key="14">
    <source>
        <dbReference type="Proteomes" id="UP000005435"/>
    </source>
</evidence>
<evidence type="ECO:0000256" key="9">
    <source>
        <dbReference type="RuleBase" id="RU003953"/>
    </source>
</evidence>
<keyword evidence="14" id="KW-1185">Reference proteome</keyword>
<evidence type="ECO:0000313" key="13">
    <source>
        <dbReference type="EMBL" id="AEV69178.1"/>
    </source>
</evidence>
<comment type="cofactor">
    <cofactor evidence="1">
        <name>Mg(2+)</name>
        <dbReference type="ChEBI" id="CHEBI:18420"/>
    </cofactor>
</comment>
<dbReference type="AlphaFoldDB" id="G8M1G3"/>
<dbReference type="Pfam" id="PF01743">
    <property type="entry name" value="PolyA_pol"/>
    <property type="match status" value="1"/>
</dbReference>
<dbReference type="InterPro" id="IPR032810">
    <property type="entry name" value="CCA-adding_enz_C"/>
</dbReference>
<keyword evidence="8 9" id="KW-0694">RNA-binding</keyword>
<dbReference type="InterPro" id="IPR050264">
    <property type="entry name" value="Bact_CCA-adding_enz_type3_sf"/>
</dbReference>
<dbReference type="eggNOG" id="COG0617">
    <property type="taxonomic scope" value="Bacteria"/>
</dbReference>
<evidence type="ECO:0000256" key="2">
    <source>
        <dbReference type="ARBA" id="ARBA00022679"/>
    </source>
</evidence>
<organism evidence="13 14">
    <name type="scientific">Acetivibrio clariflavus (strain DSM 19732 / NBRC 101661 / EBR45)</name>
    <name type="common">Clostridium clariflavum</name>
    <dbReference type="NCBI Taxonomy" id="720554"/>
    <lineage>
        <taxon>Bacteria</taxon>
        <taxon>Bacillati</taxon>
        <taxon>Bacillota</taxon>
        <taxon>Clostridia</taxon>
        <taxon>Eubacteriales</taxon>
        <taxon>Oscillospiraceae</taxon>
        <taxon>Acetivibrio</taxon>
    </lineage>
</organism>
<dbReference type="PANTHER" id="PTHR46173">
    <property type="entry name" value="CCA TRNA NUCLEOTIDYLTRANSFERASE 1, MITOCHONDRIAL"/>
    <property type="match status" value="1"/>
</dbReference>
<keyword evidence="5" id="KW-0479">Metal-binding</keyword>
<dbReference type="Proteomes" id="UP000005435">
    <property type="component" value="Chromosome"/>
</dbReference>
<dbReference type="InterPro" id="IPR032828">
    <property type="entry name" value="PolyA_RNA-bd"/>
</dbReference>
<dbReference type="SUPFAM" id="SSF81891">
    <property type="entry name" value="Poly A polymerase C-terminal region-like"/>
    <property type="match status" value="1"/>
</dbReference>
<dbReference type="GO" id="GO:0000049">
    <property type="term" value="F:tRNA binding"/>
    <property type="evidence" value="ECO:0007669"/>
    <property type="project" value="TreeGrafter"/>
</dbReference>
<evidence type="ECO:0000259" key="10">
    <source>
        <dbReference type="Pfam" id="PF01743"/>
    </source>
</evidence>
<dbReference type="CDD" id="cd00077">
    <property type="entry name" value="HDc"/>
    <property type="match status" value="1"/>
</dbReference>
<keyword evidence="6" id="KW-0547">Nucleotide-binding</keyword>
<dbReference type="CDD" id="cd05398">
    <property type="entry name" value="NT_ClassII-CCAase"/>
    <property type="match status" value="1"/>
</dbReference>
<keyword evidence="3" id="KW-0819">tRNA processing</keyword>
<dbReference type="InterPro" id="IPR003607">
    <property type="entry name" value="HD/PDEase_dom"/>
</dbReference>
<gene>
    <name evidence="13" type="ordered locus">Clocl_2610</name>
</gene>
<dbReference type="KEGG" id="ccl:Clocl_2610"/>
<keyword evidence="4" id="KW-0548">Nucleotidyltransferase</keyword>
<dbReference type="InterPro" id="IPR043519">
    <property type="entry name" value="NT_sf"/>
</dbReference>
<dbReference type="PANTHER" id="PTHR46173:SF1">
    <property type="entry name" value="CCA TRNA NUCLEOTIDYLTRANSFERASE 1, MITOCHONDRIAL"/>
    <property type="match status" value="1"/>
</dbReference>
<dbReference type="GO" id="GO:0046872">
    <property type="term" value="F:metal ion binding"/>
    <property type="evidence" value="ECO:0007669"/>
    <property type="project" value="UniProtKB-KW"/>
</dbReference>
<dbReference type="GO" id="GO:0016779">
    <property type="term" value="F:nucleotidyltransferase activity"/>
    <property type="evidence" value="ECO:0007669"/>
    <property type="project" value="UniProtKB-KW"/>
</dbReference>
<feature type="domain" description="tRNA nucleotidyltransferase/poly(A) polymerase RNA and SrmB- binding" evidence="11">
    <location>
        <begin position="164"/>
        <end position="223"/>
    </location>
</feature>
<evidence type="ECO:0000256" key="3">
    <source>
        <dbReference type="ARBA" id="ARBA00022694"/>
    </source>
</evidence>
<keyword evidence="2 9" id="KW-0808">Transferase</keyword>
<dbReference type="Gene3D" id="3.30.460.10">
    <property type="entry name" value="Beta Polymerase, domain 2"/>
    <property type="match status" value="1"/>
</dbReference>
<reference evidence="14" key="1">
    <citation type="submission" date="2011-12" db="EMBL/GenBank/DDBJ databases">
        <title>Complete sequence of Clostridium clariflavum DSM 19732.</title>
        <authorList>
            <consortium name="US DOE Joint Genome Institute"/>
            <person name="Lucas S."/>
            <person name="Han J."/>
            <person name="Lapidus A."/>
            <person name="Cheng J.-F."/>
            <person name="Goodwin L."/>
            <person name="Pitluck S."/>
            <person name="Peters L."/>
            <person name="Teshima H."/>
            <person name="Detter J.C."/>
            <person name="Han C."/>
            <person name="Tapia R."/>
            <person name="Land M."/>
            <person name="Hauser L."/>
            <person name="Kyrpides N."/>
            <person name="Ivanova N."/>
            <person name="Pagani I."/>
            <person name="Kitzmiller T."/>
            <person name="Lynd L."/>
            <person name="Izquierdo J."/>
            <person name="Woyke T."/>
        </authorList>
    </citation>
    <scope>NUCLEOTIDE SEQUENCE [LARGE SCALE GENOMIC DNA]</scope>
    <source>
        <strain evidence="14">DSM 19732 / NBRC 101661 / EBR45</strain>
    </source>
</reference>
<protein>
    <submittedName>
        <fullName evidence="13">tRNA nucleotidyltransferase/poly(A) polymerase</fullName>
    </submittedName>
</protein>
<name>G8M1G3_ACECE</name>
<dbReference type="Gene3D" id="1.10.246.80">
    <property type="match status" value="1"/>
</dbReference>
<dbReference type="Pfam" id="PF13735">
    <property type="entry name" value="tRNA_NucTran2_2"/>
    <property type="match status" value="1"/>
</dbReference>
<evidence type="ECO:0000256" key="8">
    <source>
        <dbReference type="ARBA" id="ARBA00022884"/>
    </source>
</evidence>
<dbReference type="Pfam" id="PF12627">
    <property type="entry name" value="PolyA_pol_RNAbd"/>
    <property type="match status" value="1"/>
</dbReference>
<comment type="similarity">
    <text evidence="9">Belongs to the tRNA nucleotidyltransferase/poly(A) polymerase family.</text>
</comment>
<dbReference type="SUPFAM" id="SSF81301">
    <property type="entry name" value="Nucleotidyltransferase"/>
    <property type="match status" value="1"/>
</dbReference>